<dbReference type="AlphaFoldDB" id="A0A814AT03"/>
<feature type="non-terminal residue" evidence="1">
    <location>
        <position position="1"/>
    </location>
</feature>
<reference evidence="1" key="1">
    <citation type="submission" date="2021-02" db="EMBL/GenBank/DDBJ databases">
        <authorList>
            <person name="Nowell W R."/>
        </authorList>
    </citation>
    <scope>NUCLEOTIDE SEQUENCE</scope>
    <source>
        <strain evidence="1">Ploen Becks lab</strain>
    </source>
</reference>
<keyword evidence="2" id="KW-1185">Reference proteome</keyword>
<proteinExistence type="predicted"/>
<name>A0A814AT03_9BILA</name>
<evidence type="ECO:0000313" key="2">
    <source>
        <dbReference type="Proteomes" id="UP000663879"/>
    </source>
</evidence>
<protein>
    <submittedName>
        <fullName evidence="1">Uncharacterized protein</fullName>
    </submittedName>
</protein>
<gene>
    <name evidence="1" type="ORF">OXX778_LOCUS12176</name>
</gene>
<evidence type="ECO:0000313" key="1">
    <source>
        <dbReference type="EMBL" id="CAF0916529.1"/>
    </source>
</evidence>
<organism evidence="1 2">
    <name type="scientific">Brachionus calyciflorus</name>
    <dbReference type="NCBI Taxonomy" id="104777"/>
    <lineage>
        <taxon>Eukaryota</taxon>
        <taxon>Metazoa</taxon>
        <taxon>Spiralia</taxon>
        <taxon>Gnathifera</taxon>
        <taxon>Rotifera</taxon>
        <taxon>Eurotatoria</taxon>
        <taxon>Monogononta</taxon>
        <taxon>Pseudotrocha</taxon>
        <taxon>Ploima</taxon>
        <taxon>Brachionidae</taxon>
        <taxon>Brachionus</taxon>
    </lineage>
</organism>
<comment type="caution">
    <text evidence="1">The sequence shown here is derived from an EMBL/GenBank/DDBJ whole genome shotgun (WGS) entry which is preliminary data.</text>
</comment>
<accession>A0A814AT03</accession>
<sequence length="146" mass="17084">QKRKADLDEIFSNKKQVISQDKSINHNTPIASCFNDKEDNLKLSDNLIECDDHSKNFSEKSDSDRMQFNKSFSKEIIYPNSILTNEEFITLFEATVDKIRIAKSNRQKLYKFIQLMLPPDSNIPDSYTAQLMKKWRSRTGPNRTPY</sequence>
<dbReference type="EMBL" id="CAJNOC010002168">
    <property type="protein sequence ID" value="CAF0916529.1"/>
    <property type="molecule type" value="Genomic_DNA"/>
</dbReference>
<dbReference type="Proteomes" id="UP000663879">
    <property type="component" value="Unassembled WGS sequence"/>
</dbReference>